<evidence type="ECO:0000313" key="2">
    <source>
        <dbReference type="Proteomes" id="UP000283644"/>
    </source>
</evidence>
<organism evidence="1 2">
    <name type="scientific">Nocardioides immobilis</name>
    <dbReference type="NCBI Taxonomy" id="2049295"/>
    <lineage>
        <taxon>Bacteria</taxon>
        <taxon>Bacillati</taxon>
        <taxon>Actinomycetota</taxon>
        <taxon>Actinomycetes</taxon>
        <taxon>Propionibacteriales</taxon>
        <taxon>Nocardioidaceae</taxon>
        <taxon>Nocardioides</taxon>
    </lineage>
</organism>
<evidence type="ECO:0000313" key="1">
    <source>
        <dbReference type="EMBL" id="RHW25428.1"/>
    </source>
</evidence>
<dbReference type="EMBL" id="QXGH01000024">
    <property type="protein sequence ID" value="RHW25428.1"/>
    <property type="molecule type" value="Genomic_DNA"/>
</dbReference>
<name>A0A417XYI3_9ACTN</name>
<accession>A0A417XYI3</accession>
<protein>
    <submittedName>
        <fullName evidence="1">Uncharacterized protein</fullName>
    </submittedName>
</protein>
<reference evidence="1 2" key="1">
    <citation type="submission" date="2018-09" db="EMBL/GenBank/DDBJ databases">
        <title>Genome sequencing of Nocardioides immobilis CCTCC AB 2017083 for comparison to Nocardioides silvaticus.</title>
        <authorList>
            <person name="Li C."/>
            <person name="Wang G."/>
        </authorList>
    </citation>
    <scope>NUCLEOTIDE SEQUENCE [LARGE SCALE GENOMIC DNA]</scope>
    <source>
        <strain evidence="1 2">CCTCC AB 2017083</strain>
    </source>
</reference>
<keyword evidence="2" id="KW-1185">Reference proteome</keyword>
<comment type="caution">
    <text evidence="1">The sequence shown here is derived from an EMBL/GenBank/DDBJ whole genome shotgun (WGS) entry which is preliminary data.</text>
</comment>
<gene>
    <name evidence="1" type="ORF">D0Z08_19570</name>
</gene>
<sequence length="120" mass="12107">MAPVTSIELPEACERLVRSLASADDVQPVVDAAALLAHPPGDVVGWLGSAVLQLAEGRAESELIGVTSRRMPDLGAVARVVSALRSSDLGRARQVLGSDPVDAFVLLGAVAAALLGASAG</sequence>
<proteinExistence type="predicted"/>
<dbReference type="Proteomes" id="UP000283644">
    <property type="component" value="Unassembled WGS sequence"/>
</dbReference>
<dbReference type="AlphaFoldDB" id="A0A417XYI3"/>